<feature type="compositionally biased region" description="Basic residues" evidence="1">
    <location>
        <begin position="10"/>
        <end position="23"/>
    </location>
</feature>
<evidence type="ECO:0000313" key="2">
    <source>
        <dbReference type="EMBL" id="MCI37734.1"/>
    </source>
</evidence>
<reference evidence="2 3" key="1">
    <citation type="journal article" date="2018" name="Front. Plant Sci.">
        <title>Red Clover (Trifolium pratense) and Zigzag Clover (T. medium) - A Picture of Genomic Similarities and Differences.</title>
        <authorList>
            <person name="Dluhosova J."/>
            <person name="Istvanek J."/>
            <person name="Nedelnik J."/>
            <person name="Repkova J."/>
        </authorList>
    </citation>
    <scope>NUCLEOTIDE SEQUENCE [LARGE SCALE GENOMIC DNA]</scope>
    <source>
        <strain evidence="3">cv. 10/8</strain>
        <tissue evidence="2">Leaf</tissue>
    </source>
</reference>
<evidence type="ECO:0000256" key="1">
    <source>
        <dbReference type="SAM" id="MobiDB-lite"/>
    </source>
</evidence>
<feature type="region of interest" description="Disordered" evidence="1">
    <location>
        <begin position="1"/>
        <end position="23"/>
    </location>
</feature>
<comment type="caution">
    <text evidence="2">The sequence shown here is derived from an EMBL/GenBank/DDBJ whole genome shotgun (WGS) entry which is preliminary data.</text>
</comment>
<keyword evidence="3" id="KW-1185">Reference proteome</keyword>
<protein>
    <submittedName>
        <fullName evidence="2">Uncharacterized protein</fullName>
    </submittedName>
</protein>
<evidence type="ECO:0000313" key="3">
    <source>
        <dbReference type="Proteomes" id="UP000265520"/>
    </source>
</evidence>
<dbReference type="EMBL" id="LXQA010247775">
    <property type="protein sequence ID" value="MCI37734.1"/>
    <property type="molecule type" value="Genomic_DNA"/>
</dbReference>
<sequence>MHSSFDKTGLKLKKSGLRLGHSK</sequence>
<dbReference type="Proteomes" id="UP000265520">
    <property type="component" value="Unassembled WGS sequence"/>
</dbReference>
<proteinExistence type="predicted"/>
<organism evidence="2 3">
    <name type="scientific">Trifolium medium</name>
    <dbReference type="NCBI Taxonomy" id="97028"/>
    <lineage>
        <taxon>Eukaryota</taxon>
        <taxon>Viridiplantae</taxon>
        <taxon>Streptophyta</taxon>
        <taxon>Embryophyta</taxon>
        <taxon>Tracheophyta</taxon>
        <taxon>Spermatophyta</taxon>
        <taxon>Magnoliopsida</taxon>
        <taxon>eudicotyledons</taxon>
        <taxon>Gunneridae</taxon>
        <taxon>Pentapetalae</taxon>
        <taxon>rosids</taxon>
        <taxon>fabids</taxon>
        <taxon>Fabales</taxon>
        <taxon>Fabaceae</taxon>
        <taxon>Papilionoideae</taxon>
        <taxon>50 kb inversion clade</taxon>
        <taxon>NPAAA clade</taxon>
        <taxon>Hologalegina</taxon>
        <taxon>IRL clade</taxon>
        <taxon>Trifolieae</taxon>
        <taxon>Trifolium</taxon>
    </lineage>
</organism>
<name>A0A392RNR7_9FABA</name>
<accession>A0A392RNR7</accession>
<dbReference type="AlphaFoldDB" id="A0A392RNR7"/>
<feature type="non-terminal residue" evidence="2">
    <location>
        <position position="23"/>
    </location>
</feature>